<evidence type="ECO:0000313" key="1">
    <source>
        <dbReference type="EMBL" id="RGK56290.1"/>
    </source>
</evidence>
<protein>
    <submittedName>
        <fullName evidence="1">DUF1810 family protein</fullName>
    </submittedName>
</protein>
<dbReference type="EMBL" id="QRUY01000005">
    <property type="protein sequence ID" value="RGS09302.1"/>
    <property type="molecule type" value="Genomic_DNA"/>
</dbReference>
<evidence type="ECO:0000313" key="2">
    <source>
        <dbReference type="EMBL" id="RGS09302.1"/>
    </source>
</evidence>
<dbReference type="EMBL" id="QSQT01000011">
    <property type="protein sequence ID" value="RGK56290.1"/>
    <property type="molecule type" value="Genomic_DNA"/>
</dbReference>
<dbReference type="Proteomes" id="UP000260862">
    <property type="component" value="Unassembled WGS sequence"/>
</dbReference>
<dbReference type="EMBL" id="QRHQ01000008">
    <property type="protein sequence ID" value="RHF91738.1"/>
    <property type="molecule type" value="Genomic_DNA"/>
</dbReference>
<dbReference type="SUPFAM" id="SSF140736">
    <property type="entry name" value="Rv1873-like"/>
    <property type="match status" value="1"/>
</dbReference>
<dbReference type="Gene3D" id="1.25.40.380">
    <property type="entry name" value="Protein of unknown function DUF1810"/>
    <property type="match status" value="1"/>
</dbReference>
<dbReference type="InterPro" id="IPR014937">
    <property type="entry name" value="DUF1810"/>
</dbReference>
<proteinExistence type="predicted"/>
<dbReference type="PIRSF" id="PIRSF008546">
    <property type="entry name" value="UCP008546"/>
    <property type="match status" value="1"/>
</dbReference>
<dbReference type="Proteomes" id="UP000285750">
    <property type="component" value="Unassembled WGS sequence"/>
</dbReference>
<reference evidence="4 5" key="1">
    <citation type="submission" date="2018-08" db="EMBL/GenBank/DDBJ databases">
        <title>A genome reference for cultivated species of the human gut microbiota.</title>
        <authorList>
            <person name="Zou Y."/>
            <person name="Xue W."/>
            <person name="Luo G."/>
        </authorList>
    </citation>
    <scope>NUCLEOTIDE SEQUENCE [LARGE SCALE GENOMIC DNA]</scope>
    <source>
        <strain evidence="2 6">AF24-16AC</strain>
        <strain evidence="3 5">AM23-23</strain>
        <strain evidence="1 4">TF10-3AC</strain>
    </source>
</reference>
<evidence type="ECO:0000313" key="3">
    <source>
        <dbReference type="EMBL" id="RHF91738.1"/>
    </source>
</evidence>
<dbReference type="Pfam" id="PF08837">
    <property type="entry name" value="DUF1810"/>
    <property type="match status" value="1"/>
</dbReference>
<gene>
    <name evidence="3" type="ORF">DW653_06110</name>
    <name evidence="2" type="ORF">DWY14_03350</name>
    <name evidence="1" type="ORF">DXD04_07200</name>
</gene>
<keyword evidence="4" id="KW-1185">Reference proteome</keyword>
<dbReference type="AlphaFoldDB" id="A0A3E4N3X2"/>
<organism evidence="1 4">
    <name type="scientific">Phocaeicola plebeius</name>
    <dbReference type="NCBI Taxonomy" id="310297"/>
    <lineage>
        <taxon>Bacteria</taxon>
        <taxon>Pseudomonadati</taxon>
        <taxon>Bacteroidota</taxon>
        <taxon>Bacteroidia</taxon>
        <taxon>Bacteroidales</taxon>
        <taxon>Bacteroidaceae</taxon>
        <taxon>Phocaeicola</taxon>
    </lineage>
</organism>
<dbReference type="InterPro" id="IPR036287">
    <property type="entry name" value="Rv1873-like_sf"/>
</dbReference>
<evidence type="ECO:0000313" key="6">
    <source>
        <dbReference type="Proteomes" id="UP000285750"/>
    </source>
</evidence>
<name>A0A3E4N3X2_9BACT</name>
<evidence type="ECO:0000313" key="4">
    <source>
        <dbReference type="Proteomes" id="UP000260862"/>
    </source>
</evidence>
<comment type="caution">
    <text evidence="1">The sequence shown here is derived from an EMBL/GenBank/DDBJ whole genome shotgun (WGS) entry which is preliminary data.</text>
</comment>
<evidence type="ECO:0000313" key="5">
    <source>
        <dbReference type="Proteomes" id="UP000283485"/>
    </source>
</evidence>
<accession>A0A3E4N3X2</accession>
<dbReference type="Proteomes" id="UP000283485">
    <property type="component" value="Unassembled WGS sequence"/>
</dbReference>
<dbReference type="RefSeq" id="WP_117672160.1">
    <property type="nucleotide sequence ID" value="NZ_CABOGR010000011.1"/>
</dbReference>
<sequence>MSHTKFNLQRFLDAQEGVYPVALKEIRNGGKRSHWIWYIFPQQKGLGYSYNSEFYGLDGEEEARAYLAHPVLGVRLREISHALLGHRGHRTVRELMGSEVDVLKLHTSMKLFDKIAPGEVFGEVLKAYFYE</sequence>